<evidence type="ECO:0000256" key="8">
    <source>
        <dbReference type="RuleBase" id="RU363041"/>
    </source>
</evidence>
<evidence type="ECO:0000256" key="7">
    <source>
        <dbReference type="ARBA" id="ARBA00023136"/>
    </source>
</evidence>
<dbReference type="EMBL" id="FTNE01000008">
    <property type="protein sequence ID" value="SIQ72287.1"/>
    <property type="molecule type" value="Genomic_DNA"/>
</dbReference>
<reference evidence="9 10" key="1">
    <citation type="submission" date="2017-01" db="EMBL/GenBank/DDBJ databases">
        <authorList>
            <person name="Varghese N."/>
            <person name="Submissions S."/>
        </authorList>
    </citation>
    <scope>NUCLEOTIDE SEQUENCE [LARGE SCALE GENOMIC DNA]</scope>
    <source>
        <strain evidence="9 10">ATCC 35905</strain>
    </source>
</reference>
<dbReference type="PANTHER" id="PTHR30269:SF37">
    <property type="entry name" value="MEMBRANE TRANSPORTER PROTEIN"/>
    <property type="match status" value="1"/>
</dbReference>
<keyword evidence="10" id="KW-1185">Reference proteome</keyword>
<dbReference type="Pfam" id="PF01925">
    <property type="entry name" value="TauE"/>
    <property type="match status" value="1"/>
</dbReference>
<feature type="transmembrane region" description="Helical" evidence="8">
    <location>
        <begin position="171"/>
        <end position="191"/>
    </location>
</feature>
<dbReference type="RefSeq" id="WP_029310617.1">
    <property type="nucleotide sequence ID" value="NZ_FTNE01000008.1"/>
</dbReference>
<feature type="transmembrane region" description="Helical" evidence="8">
    <location>
        <begin position="197"/>
        <end position="219"/>
    </location>
</feature>
<dbReference type="GO" id="GO:0005886">
    <property type="term" value="C:plasma membrane"/>
    <property type="evidence" value="ECO:0007669"/>
    <property type="project" value="UniProtKB-SubCell"/>
</dbReference>
<evidence type="ECO:0000256" key="1">
    <source>
        <dbReference type="ARBA" id="ARBA00004651"/>
    </source>
</evidence>
<evidence type="ECO:0000313" key="9">
    <source>
        <dbReference type="EMBL" id="SIQ72287.1"/>
    </source>
</evidence>
<accession>A0A8G2CKB0</accession>
<keyword evidence="6 8" id="KW-1133">Transmembrane helix</keyword>
<gene>
    <name evidence="9" type="ORF">SAMN05421828_108105</name>
</gene>
<evidence type="ECO:0000256" key="6">
    <source>
        <dbReference type="ARBA" id="ARBA00022989"/>
    </source>
</evidence>
<dbReference type="AlphaFoldDB" id="A0A8G2CKB0"/>
<evidence type="ECO:0000256" key="2">
    <source>
        <dbReference type="ARBA" id="ARBA00009142"/>
    </source>
</evidence>
<feature type="transmembrane region" description="Helical" evidence="8">
    <location>
        <begin position="49"/>
        <end position="66"/>
    </location>
</feature>
<keyword evidence="5 8" id="KW-0812">Transmembrane</keyword>
<dbReference type="InterPro" id="IPR052017">
    <property type="entry name" value="TSUP"/>
</dbReference>
<dbReference type="InterPro" id="IPR002781">
    <property type="entry name" value="TM_pro_TauE-like"/>
</dbReference>
<proteinExistence type="inferred from homology"/>
<protein>
    <recommendedName>
        <fullName evidence="8">Probable membrane transporter protein</fullName>
    </recommendedName>
</protein>
<feature type="transmembrane region" description="Helical" evidence="8">
    <location>
        <begin position="226"/>
        <end position="247"/>
    </location>
</feature>
<comment type="subcellular location">
    <subcellularLocation>
        <location evidence="1 8">Cell membrane</location>
        <topology evidence="1 8">Multi-pass membrane protein</topology>
    </subcellularLocation>
</comment>
<organism evidence="9 10">
    <name type="scientific">Acidiphilium rubrum</name>
    <dbReference type="NCBI Taxonomy" id="526"/>
    <lineage>
        <taxon>Bacteria</taxon>
        <taxon>Pseudomonadati</taxon>
        <taxon>Pseudomonadota</taxon>
        <taxon>Alphaproteobacteria</taxon>
        <taxon>Acetobacterales</taxon>
        <taxon>Acidocellaceae</taxon>
        <taxon>Acidiphilium</taxon>
    </lineage>
</organism>
<feature type="transmembrane region" description="Helical" evidence="8">
    <location>
        <begin position="78"/>
        <end position="97"/>
    </location>
</feature>
<keyword evidence="7 8" id="KW-0472">Membrane</keyword>
<dbReference type="PANTHER" id="PTHR30269">
    <property type="entry name" value="TRANSMEMBRANE PROTEIN YFCA"/>
    <property type="match status" value="1"/>
</dbReference>
<comment type="similarity">
    <text evidence="2 8">Belongs to the 4-toluene sulfonate uptake permease (TSUP) (TC 2.A.102) family.</text>
</comment>
<keyword evidence="3" id="KW-0813">Transport</keyword>
<dbReference type="OrthoDB" id="7345770at2"/>
<comment type="caution">
    <text evidence="9">The sequence shown here is derived from an EMBL/GenBank/DDBJ whole genome shotgun (WGS) entry which is preliminary data.</text>
</comment>
<dbReference type="Proteomes" id="UP000186308">
    <property type="component" value="Unassembled WGS sequence"/>
</dbReference>
<evidence type="ECO:0000313" key="10">
    <source>
        <dbReference type="Proteomes" id="UP000186308"/>
    </source>
</evidence>
<keyword evidence="4 8" id="KW-1003">Cell membrane</keyword>
<evidence type="ECO:0000256" key="4">
    <source>
        <dbReference type="ARBA" id="ARBA00022475"/>
    </source>
</evidence>
<evidence type="ECO:0000256" key="3">
    <source>
        <dbReference type="ARBA" id="ARBA00022448"/>
    </source>
</evidence>
<evidence type="ECO:0000256" key="5">
    <source>
        <dbReference type="ARBA" id="ARBA00022692"/>
    </source>
</evidence>
<feature type="transmembrane region" description="Helical" evidence="8">
    <location>
        <begin position="103"/>
        <end position="120"/>
    </location>
</feature>
<sequence length="249" mass="25131">MLLATTPWFLLAAGAAAFAAGFVKGFAGFGFAVVFTPVMSLLSHDPRQVVFVALVLGTVMSLGVIAEVRHAITPDRTLPLVIGTVIGTPLGIMLLGWIDASTLKLIIAGVALGVTVLRVIDIRIAIRPGAVPLAAGAGLGGVLNGCTSMGGPVPALIVAWQGRGVDESRSILVVFNLLGYLLAIAIALGTGVAPGRWLASGLWLLPPAGLGTVTGILAVRRVSPATFAHVITGVVGLAGIAGVLSAAHF</sequence>
<name>A0A8G2CKB0_ACIRU</name>